<evidence type="ECO:0000313" key="3">
    <source>
        <dbReference type="Proteomes" id="UP001153069"/>
    </source>
</evidence>
<dbReference type="Proteomes" id="UP001153069">
    <property type="component" value="Unassembled WGS sequence"/>
</dbReference>
<gene>
    <name evidence="2" type="ORF">SEMRO_858_G211850.1</name>
</gene>
<keyword evidence="3" id="KW-1185">Reference proteome</keyword>
<accession>A0A9N8E9V2</accession>
<reference evidence="2" key="1">
    <citation type="submission" date="2020-06" db="EMBL/GenBank/DDBJ databases">
        <authorList>
            <consortium name="Plant Systems Biology data submission"/>
        </authorList>
    </citation>
    <scope>NUCLEOTIDE SEQUENCE</scope>
    <source>
        <strain evidence="2">D6</strain>
    </source>
</reference>
<feature type="chain" id="PRO_5040469769" evidence="1">
    <location>
        <begin position="17"/>
        <end position="267"/>
    </location>
</feature>
<keyword evidence="1" id="KW-0732">Signal</keyword>
<name>A0A9N8E9V2_9STRA</name>
<evidence type="ECO:0000313" key="2">
    <source>
        <dbReference type="EMBL" id="CAB9517462.1"/>
    </source>
</evidence>
<protein>
    <submittedName>
        <fullName evidence="2">Uncharacterized protein</fullName>
    </submittedName>
</protein>
<proteinExistence type="predicted"/>
<organism evidence="2 3">
    <name type="scientific">Seminavis robusta</name>
    <dbReference type="NCBI Taxonomy" id="568900"/>
    <lineage>
        <taxon>Eukaryota</taxon>
        <taxon>Sar</taxon>
        <taxon>Stramenopiles</taxon>
        <taxon>Ochrophyta</taxon>
        <taxon>Bacillariophyta</taxon>
        <taxon>Bacillariophyceae</taxon>
        <taxon>Bacillariophycidae</taxon>
        <taxon>Naviculales</taxon>
        <taxon>Naviculaceae</taxon>
        <taxon>Seminavis</taxon>
    </lineage>
</organism>
<sequence length="267" mass="29212">MMKFSLCLFVLSSVLAKSTCQAQQYLRRKLLQDDITQAADISLVNFLITLALPKVNDGIKLNAPDPFPANQTGTYHIASKWIPLWCKSASIDLDYSVGEILGLSELYVDSLSTVNINVNHDDSEWSGSFLASIATPGMITADNFQSTLRASCAANGRERTWTVVGGEMVAVSPTLDLQLDISGTLCGPGCLELGNASIPHPLDLSYASIVANVEESPWYVPGLVMERFVGFGSDILRADVMQFVDIQMRPKIEESLLRELPVLQLLR</sequence>
<dbReference type="AlphaFoldDB" id="A0A9N8E9V2"/>
<dbReference type="EMBL" id="CAICTM010000857">
    <property type="protein sequence ID" value="CAB9517462.1"/>
    <property type="molecule type" value="Genomic_DNA"/>
</dbReference>
<comment type="caution">
    <text evidence="2">The sequence shown here is derived from an EMBL/GenBank/DDBJ whole genome shotgun (WGS) entry which is preliminary data.</text>
</comment>
<evidence type="ECO:0000256" key="1">
    <source>
        <dbReference type="SAM" id="SignalP"/>
    </source>
</evidence>
<feature type="signal peptide" evidence="1">
    <location>
        <begin position="1"/>
        <end position="16"/>
    </location>
</feature>